<keyword evidence="2" id="KW-1185">Reference proteome</keyword>
<evidence type="ECO:0000313" key="2">
    <source>
        <dbReference type="Proteomes" id="UP001368328"/>
    </source>
</evidence>
<reference evidence="1 2" key="1">
    <citation type="submission" date="2024-02" db="EMBL/GenBank/DDBJ databases">
        <title>Seven novel Bacillus-like species.</title>
        <authorList>
            <person name="Liu G."/>
        </authorList>
    </citation>
    <scope>NUCLEOTIDE SEQUENCE [LARGE SCALE GENOMIC DNA]</scope>
    <source>
        <strain evidence="1 2">FJAT-53654</strain>
    </source>
</reference>
<protein>
    <submittedName>
        <fullName evidence="1">VCBS repeat-containing protein</fullName>
    </submittedName>
</protein>
<dbReference type="EMBL" id="CP147403">
    <property type="protein sequence ID" value="WXB86492.1"/>
    <property type="molecule type" value="Genomic_DNA"/>
</dbReference>
<dbReference type="RefSeq" id="WP_338785840.1">
    <property type="nucleotide sequence ID" value="NZ_CP147403.1"/>
</dbReference>
<proteinExistence type="predicted"/>
<organism evidence="1 2">
    <name type="scientific">Metabacillus rhizosphaerae</name>
    <dbReference type="NCBI Taxonomy" id="3117747"/>
    <lineage>
        <taxon>Bacteria</taxon>
        <taxon>Bacillati</taxon>
        <taxon>Bacillota</taxon>
        <taxon>Bacilli</taxon>
        <taxon>Bacillales</taxon>
        <taxon>Bacillaceae</taxon>
        <taxon>Metabacillus</taxon>
    </lineage>
</organism>
<dbReference type="PROSITE" id="PS51257">
    <property type="entry name" value="PROKAR_LIPOPROTEIN"/>
    <property type="match status" value="1"/>
</dbReference>
<evidence type="ECO:0000313" key="1">
    <source>
        <dbReference type="EMBL" id="WXB86492.1"/>
    </source>
</evidence>
<accession>A0ABZ2MMG4</accession>
<gene>
    <name evidence="1" type="ORF">WCV66_14580</name>
</gene>
<name>A0ABZ2MMG4_9BACI</name>
<dbReference type="InterPro" id="IPR028994">
    <property type="entry name" value="Integrin_alpha_N"/>
</dbReference>
<sequence length="419" mass="48025">MENRGTWKLLLYISLGILLSGCSMVKSPSELIESPQPQDVKKIKLQHKLNQLLPSEIEFMTAKQGATNQSIFMRDINGDGKQEAFILYRSLKGNQQVQLLVLQESKEDWTELSAIETNYHTLDYFSLQDLDSDGVMEMVIGLGGATDFETEKQLVIYKWDTKGLKKEIEQSFDEIDIADYDGDEKKDVLLINGKRRESFTAEMFYYQKGELRSRSVISLNSFSFHEKIVSGKLNDGHKALFIDSAIGVHSMLTEIIAFDNGELVNVGDENGGITYKDYPLYSKDINGDGVTDVGGMYIPKGWEDTEFSQIPFIEFYSTYSIDGASKKVEERFTDRVRRFYIKIPSAWHGKVTIEEIQNGIQLISISNEQLVFEVKWASEKSWDSSKKVLKETKDTIFYSDMKENQTFPFDQFHLLENEF</sequence>
<dbReference type="Proteomes" id="UP001368328">
    <property type="component" value="Chromosome"/>
</dbReference>
<dbReference type="SUPFAM" id="SSF69318">
    <property type="entry name" value="Integrin alpha N-terminal domain"/>
    <property type="match status" value="1"/>
</dbReference>